<feature type="domain" description="UspA" evidence="2">
    <location>
        <begin position="23"/>
        <end position="139"/>
    </location>
</feature>
<dbReference type="AlphaFoldDB" id="A0A318HVV9"/>
<dbReference type="Pfam" id="PF00582">
    <property type="entry name" value="Usp"/>
    <property type="match status" value="1"/>
</dbReference>
<accession>A0A318HVV9</accession>
<evidence type="ECO:0000259" key="2">
    <source>
        <dbReference type="Pfam" id="PF00582"/>
    </source>
</evidence>
<gene>
    <name evidence="3" type="ORF">NA66_103922</name>
</gene>
<proteinExistence type="inferred from homology"/>
<comment type="similarity">
    <text evidence="1">Belongs to the universal stress protein A family.</text>
</comment>
<dbReference type="PANTHER" id="PTHR46268:SF6">
    <property type="entry name" value="UNIVERSAL STRESS PROTEIN UP12"/>
    <property type="match status" value="1"/>
</dbReference>
<organism evidence="3 4">
    <name type="scientific">Burkholderia pyrrocinia</name>
    <name type="common">Pseudomonas pyrrocinia</name>
    <dbReference type="NCBI Taxonomy" id="60550"/>
    <lineage>
        <taxon>Bacteria</taxon>
        <taxon>Pseudomonadati</taxon>
        <taxon>Pseudomonadota</taxon>
        <taxon>Betaproteobacteria</taxon>
        <taxon>Burkholderiales</taxon>
        <taxon>Burkholderiaceae</taxon>
        <taxon>Burkholderia</taxon>
        <taxon>Burkholderia cepacia complex</taxon>
    </lineage>
</organism>
<dbReference type="InterPro" id="IPR006016">
    <property type="entry name" value="UspA"/>
</dbReference>
<evidence type="ECO:0000313" key="4">
    <source>
        <dbReference type="Proteomes" id="UP000247755"/>
    </source>
</evidence>
<dbReference type="Gene3D" id="3.40.50.620">
    <property type="entry name" value="HUPs"/>
    <property type="match status" value="1"/>
</dbReference>
<reference evidence="3 4" key="1">
    <citation type="submission" date="2018-05" db="EMBL/GenBank/DDBJ databases">
        <title>Comparative genomics of bacterial root endophytes of switchgrass collected from native prairies over two seasons.</title>
        <authorList>
            <person name="Tang Y."/>
        </authorList>
    </citation>
    <scope>NUCLEOTIDE SEQUENCE [LARGE SCALE GENOMIC DNA]</scope>
    <source>
        <strain evidence="3 4">NFIX32</strain>
    </source>
</reference>
<evidence type="ECO:0000256" key="1">
    <source>
        <dbReference type="ARBA" id="ARBA00008791"/>
    </source>
</evidence>
<dbReference type="PANTHER" id="PTHR46268">
    <property type="entry name" value="STRESS RESPONSE PROTEIN NHAX"/>
    <property type="match status" value="1"/>
</dbReference>
<dbReference type="EMBL" id="QJJY01000039">
    <property type="protein sequence ID" value="PXX22549.1"/>
    <property type="molecule type" value="Genomic_DNA"/>
</dbReference>
<name>A0A318HVV9_BURPY</name>
<dbReference type="SUPFAM" id="SSF52402">
    <property type="entry name" value="Adenine nucleotide alpha hydrolases-like"/>
    <property type="match status" value="1"/>
</dbReference>
<evidence type="ECO:0000313" key="3">
    <source>
        <dbReference type="EMBL" id="PXX22549.1"/>
    </source>
</evidence>
<protein>
    <submittedName>
        <fullName evidence="3">Nucleotide-binding universal stress UspA family protein</fullName>
    </submittedName>
</protein>
<comment type="caution">
    <text evidence="3">The sequence shown here is derived from an EMBL/GenBank/DDBJ whole genome shotgun (WGS) entry which is preliminary data.</text>
</comment>
<sequence>MPALAADESIPTTNAKHMSSLSRMLLVYDGTDEAKAALARCAALSRALSAEVDVVAVVDPVTANAQAAGLLGDLAHHRIEEFARHELQRAVGTLADDGIAARGYVRFGRPADAIAAHAATTRPDLIVVGHCARSGFARWWRERPVHFDLAERLHGAALIVVTVPSP</sequence>
<dbReference type="InterPro" id="IPR014729">
    <property type="entry name" value="Rossmann-like_a/b/a_fold"/>
</dbReference>
<dbReference type="Proteomes" id="UP000247755">
    <property type="component" value="Unassembled WGS sequence"/>
</dbReference>